<reference evidence="8 10" key="1">
    <citation type="submission" date="2020-05" db="EMBL/GenBank/DDBJ databases">
        <title>Characterization of novel class B3 metallo-beta-lactamase from novel Pseudomonas species.</title>
        <authorList>
            <person name="Yamada K."/>
            <person name="Aoki K."/>
            <person name="Ishii Y."/>
        </authorList>
    </citation>
    <scope>NUCLEOTIDE SEQUENCE [LARGE SCALE GENOMIC DNA]</scope>
    <source>
        <strain evidence="8 10">TUM18999</strain>
        <strain evidence="9 11">TUM20286</strain>
    </source>
</reference>
<feature type="active site" evidence="5">
    <location>
        <position position="40"/>
    </location>
</feature>
<dbReference type="KEGG" id="ptw:TUM18999_45340"/>
<dbReference type="InterPro" id="IPR020456">
    <property type="entry name" value="Acylphosphatase"/>
</dbReference>
<dbReference type="EMBL" id="BQKM01000001">
    <property type="protein sequence ID" value="GJN50924.1"/>
    <property type="molecule type" value="Genomic_DNA"/>
</dbReference>
<dbReference type="EMBL" id="AP023189">
    <property type="protein sequence ID" value="BCG26343.1"/>
    <property type="molecule type" value="Genomic_DNA"/>
</dbReference>
<name>A0A6J4E8R4_9PSED</name>
<dbReference type="InterPro" id="IPR001792">
    <property type="entry name" value="Acylphosphatase-like_dom"/>
</dbReference>
<dbReference type="PROSITE" id="PS51160">
    <property type="entry name" value="ACYLPHOSPHATASE_3"/>
    <property type="match status" value="1"/>
</dbReference>
<evidence type="ECO:0000256" key="4">
    <source>
        <dbReference type="ARBA" id="ARBA00047645"/>
    </source>
</evidence>
<dbReference type="Pfam" id="PF00708">
    <property type="entry name" value="Acylphosphatase"/>
    <property type="match status" value="1"/>
</dbReference>
<keyword evidence="5" id="KW-0378">Hydrolase</keyword>
<evidence type="ECO:0000256" key="5">
    <source>
        <dbReference type="PROSITE-ProRule" id="PRU00520"/>
    </source>
</evidence>
<dbReference type="Proteomes" id="UP001054892">
    <property type="component" value="Unassembled WGS sequence"/>
</dbReference>
<accession>A0A6J4E8R4</accession>
<evidence type="ECO:0000313" key="11">
    <source>
        <dbReference type="Proteomes" id="UP001054892"/>
    </source>
</evidence>
<dbReference type="PROSITE" id="PS00151">
    <property type="entry name" value="ACYLPHOSPHATASE_2"/>
    <property type="match status" value="1"/>
</dbReference>
<evidence type="ECO:0000313" key="9">
    <source>
        <dbReference type="EMBL" id="GJN50924.1"/>
    </source>
</evidence>
<organism evidence="8 10">
    <name type="scientific">Pseudomonas tohonis</name>
    <dbReference type="NCBI Taxonomy" id="2725477"/>
    <lineage>
        <taxon>Bacteria</taxon>
        <taxon>Pseudomonadati</taxon>
        <taxon>Pseudomonadota</taxon>
        <taxon>Gammaproteobacteria</taxon>
        <taxon>Pseudomonadales</taxon>
        <taxon>Pseudomonadaceae</taxon>
        <taxon>Pseudomonas</taxon>
    </lineage>
</organism>
<feature type="domain" description="Acylphosphatase-like" evidence="7">
    <location>
        <begin position="7"/>
        <end position="93"/>
    </location>
</feature>
<dbReference type="EC" id="3.6.1.7" evidence="2 5"/>
<dbReference type="GO" id="GO:0003998">
    <property type="term" value="F:acylphosphatase activity"/>
    <property type="evidence" value="ECO:0007669"/>
    <property type="project" value="UniProtKB-EC"/>
</dbReference>
<proteinExistence type="inferred from homology"/>
<dbReference type="AlphaFoldDB" id="A0A6J4E8R4"/>
<dbReference type="Proteomes" id="UP000509383">
    <property type="component" value="Chromosome"/>
</dbReference>
<feature type="active site" evidence="5">
    <location>
        <position position="22"/>
    </location>
</feature>
<keyword evidence="11" id="KW-1185">Reference proteome</keyword>
<dbReference type="NCBIfam" id="NF011014">
    <property type="entry name" value="PRK14442.1"/>
    <property type="match status" value="1"/>
</dbReference>
<sequence>MSMARICLHGYVSGKVQGVSYRQSTQEQADRLDLDGWVRNLADGRVEVLFEGEEPAVRELAAWLEQGPGGAKVTAVELQEQPLQGIAGFIVRR</sequence>
<dbReference type="SUPFAM" id="SSF54975">
    <property type="entry name" value="Acylphosphatase/BLUF domain-like"/>
    <property type="match status" value="1"/>
</dbReference>
<dbReference type="PANTHER" id="PTHR47268:SF4">
    <property type="entry name" value="ACYLPHOSPHATASE"/>
    <property type="match status" value="1"/>
</dbReference>
<comment type="similarity">
    <text evidence="1 6">Belongs to the acylphosphatase family.</text>
</comment>
<dbReference type="Gene3D" id="3.30.70.100">
    <property type="match status" value="1"/>
</dbReference>
<dbReference type="PANTHER" id="PTHR47268">
    <property type="entry name" value="ACYLPHOSPHATASE"/>
    <property type="match status" value="1"/>
</dbReference>
<evidence type="ECO:0000256" key="6">
    <source>
        <dbReference type="RuleBase" id="RU004168"/>
    </source>
</evidence>
<dbReference type="InterPro" id="IPR017968">
    <property type="entry name" value="Acylphosphatase_CS"/>
</dbReference>
<evidence type="ECO:0000256" key="1">
    <source>
        <dbReference type="ARBA" id="ARBA00005614"/>
    </source>
</evidence>
<protein>
    <recommendedName>
        <fullName evidence="3 5">acylphosphatase</fullName>
        <ecNumber evidence="2 5">3.6.1.7</ecNumber>
    </recommendedName>
</protein>
<evidence type="ECO:0000313" key="8">
    <source>
        <dbReference type="EMBL" id="BCG26343.1"/>
    </source>
</evidence>
<evidence type="ECO:0000313" key="10">
    <source>
        <dbReference type="Proteomes" id="UP000509383"/>
    </source>
</evidence>
<comment type="catalytic activity">
    <reaction evidence="4 5">
        <text>an acyl phosphate + H2O = a carboxylate + phosphate + H(+)</text>
        <dbReference type="Rhea" id="RHEA:14965"/>
        <dbReference type="ChEBI" id="CHEBI:15377"/>
        <dbReference type="ChEBI" id="CHEBI:15378"/>
        <dbReference type="ChEBI" id="CHEBI:29067"/>
        <dbReference type="ChEBI" id="CHEBI:43474"/>
        <dbReference type="ChEBI" id="CHEBI:59918"/>
        <dbReference type="EC" id="3.6.1.7"/>
    </reaction>
</comment>
<evidence type="ECO:0000256" key="3">
    <source>
        <dbReference type="ARBA" id="ARBA00015991"/>
    </source>
</evidence>
<gene>
    <name evidence="8" type="primary">acyP</name>
    <name evidence="8" type="ORF">TUM18999_45340</name>
    <name evidence="9" type="ORF">TUM20286_06760</name>
</gene>
<evidence type="ECO:0000256" key="2">
    <source>
        <dbReference type="ARBA" id="ARBA00012150"/>
    </source>
</evidence>
<dbReference type="InterPro" id="IPR036046">
    <property type="entry name" value="Acylphosphatase-like_dom_sf"/>
</dbReference>
<evidence type="ECO:0000259" key="7">
    <source>
        <dbReference type="PROSITE" id="PS51160"/>
    </source>
</evidence>